<dbReference type="PANTHER" id="PTHR38448:SF1">
    <property type="entry name" value="YLBF FAMILY REGULATOR"/>
    <property type="match status" value="1"/>
</dbReference>
<dbReference type="RefSeq" id="WP_125479042.1">
    <property type="nucleotide sequence ID" value="NZ_RSFW01000009.1"/>
</dbReference>
<dbReference type="AlphaFoldDB" id="A0A3R9FH88"/>
<organism evidence="1 2">
    <name type="scientific">Mesobacillus subterraneus</name>
    <dbReference type="NCBI Taxonomy" id="285983"/>
    <lineage>
        <taxon>Bacteria</taxon>
        <taxon>Bacillati</taxon>
        <taxon>Bacillota</taxon>
        <taxon>Bacilli</taxon>
        <taxon>Bacillales</taxon>
        <taxon>Bacillaceae</taxon>
        <taxon>Mesobacillus</taxon>
    </lineage>
</organism>
<dbReference type="OrthoDB" id="2167788at2"/>
<dbReference type="Gene3D" id="1.20.1500.10">
    <property type="entry name" value="YheA/YmcA-like"/>
    <property type="match status" value="1"/>
</dbReference>
<evidence type="ECO:0000313" key="1">
    <source>
        <dbReference type="EMBL" id="RSD27948.1"/>
    </source>
</evidence>
<comment type="caution">
    <text evidence="1">The sequence shown here is derived from an EMBL/GenBank/DDBJ whole genome shotgun (WGS) entry which is preliminary data.</text>
</comment>
<sequence length="145" mass="16186">MAKYNKDDIIKRAREIAHMIAETEEVDFFKRAEAQIHDNEKVKTLIASIKGLQKQAVNFQHYGKTEALKKTEDKIASLEQQLDEIPVVQEFKQSQLDVNELLQLVSTTISNAVTDEIVASTGGDVLRGETGAAIKNGESCHTHNH</sequence>
<dbReference type="InterPro" id="IPR016783">
    <property type="entry name" value="Biofilm_formation_YmcA"/>
</dbReference>
<dbReference type="EMBL" id="RSFW01000009">
    <property type="protein sequence ID" value="RSD27948.1"/>
    <property type="molecule type" value="Genomic_DNA"/>
</dbReference>
<evidence type="ECO:0000313" key="2">
    <source>
        <dbReference type="Proteomes" id="UP000279911"/>
    </source>
</evidence>
<reference evidence="2" key="1">
    <citation type="submission" date="2018-12" db="EMBL/GenBank/DDBJ databases">
        <title>Bacillus chawlae sp. nov., Bacillus glennii sp. nov., and Bacillus saganii sp. nov. Isolated from the Vehicle Assembly Building at Kennedy Space Center where the Viking Spacecraft were Assembled.</title>
        <authorList>
            <person name="Seuylemezian A."/>
            <person name="Vaishampayan P."/>
        </authorList>
    </citation>
    <scope>NUCLEOTIDE SEQUENCE [LARGE SCALE GENOMIC DNA]</scope>
    <source>
        <strain evidence="2">DSM 13966</strain>
    </source>
</reference>
<evidence type="ECO:0008006" key="3">
    <source>
        <dbReference type="Google" id="ProtNLM"/>
    </source>
</evidence>
<dbReference type="Proteomes" id="UP000279911">
    <property type="component" value="Unassembled WGS sequence"/>
</dbReference>
<dbReference type="InterPro" id="IPR023378">
    <property type="entry name" value="YheA/YmcA-like_dom_sf"/>
</dbReference>
<dbReference type="PIRSF" id="PIRSF021287">
    <property type="entry name" value="Biofilm_formation_YmcA"/>
    <property type="match status" value="1"/>
</dbReference>
<proteinExistence type="predicted"/>
<gene>
    <name evidence="1" type="ORF">EJA10_05630</name>
</gene>
<accession>A0A3R9FH88</accession>
<dbReference type="InterPro" id="IPR052767">
    <property type="entry name" value="Bact_com_dev_regulator"/>
</dbReference>
<dbReference type="InterPro" id="IPR010368">
    <property type="entry name" value="Com_YlbF"/>
</dbReference>
<dbReference type="SUPFAM" id="SSF158622">
    <property type="entry name" value="YheA/YmcA-like"/>
    <property type="match status" value="1"/>
</dbReference>
<dbReference type="STRING" id="285983.UB32_05185"/>
<protein>
    <recommendedName>
        <fullName evidence="3">Master regulator for biofilm formation</fullName>
    </recommendedName>
</protein>
<dbReference type="PANTHER" id="PTHR38448">
    <property type="entry name" value="REGULATORY PROTEIN YLBF-RELATED"/>
    <property type="match status" value="1"/>
</dbReference>
<dbReference type="Pfam" id="PF06133">
    <property type="entry name" value="Com_YlbF"/>
    <property type="match status" value="1"/>
</dbReference>
<name>A0A3R9FH88_9BACI</name>